<dbReference type="AlphaFoldDB" id="A0A1T3NIJ7"/>
<dbReference type="GO" id="GO:0003824">
    <property type="term" value="F:catalytic activity"/>
    <property type="evidence" value="ECO:0007669"/>
    <property type="project" value="InterPro"/>
</dbReference>
<dbReference type="PANTHER" id="PTHR42997">
    <property type="entry name" value="HIT FAMILY HYDROLASE"/>
    <property type="match status" value="1"/>
</dbReference>
<protein>
    <recommendedName>
        <fullName evidence="2">HIT domain-containing protein</fullName>
    </recommendedName>
</protein>
<dbReference type="InterPro" id="IPR011146">
    <property type="entry name" value="HIT-like"/>
</dbReference>
<name>A0A1T3NIJ7_9ACTN</name>
<accession>A0A1T3NIJ7</accession>
<dbReference type="Pfam" id="PF01230">
    <property type="entry name" value="HIT"/>
    <property type="match status" value="1"/>
</dbReference>
<evidence type="ECO:0000313" key="4">
    <source>
        <dbReference type="Proteomes" id="UP000190037"/>
    </source>
</evidence>
<sequence>MPGSGGPGAVSDSCLFCRPGAPDNELVRTAPEIGAGCYVRRDNFPAFVGHVEIVPYRHVERLSDLTAQEWAGMGELLKFIADECFPEHCDTNAYNVGGNVGVPAGQSQPHAHLHVIPRRAGDVADPLGGIRAAFPNFAPHTW</sequence>
<dbReference type="InterPro" id="IPR036265">
    <property type="entry name" value="HIT-like_sf"/>
</dbReference>
<proteinExistence type="predicted"/>
<evidence type="ECO:0000313" key="3">
    <source>
        <dbReference type="EMBL" id="OPC76644.1"/>
    </source>
</evidence>
<dbReference type="EMBL" id="MWQN01000005">
    <property type="protein sequence ID" value="OPC76644.1"/>
    <property type="molecule type" value="Genomic_DNA"/>
</dbReference>
<dbReference type="Gene3D" id="3.30.428.10">
    <property type="entry name" value="HIT-like"/>
    <property type="match status" value="1"/>
</dbReference>
<gene>
    <name evidence="3" type="ORF">B4N89_44950</name>
</gene>
<feature type="domain" description="HIT" evidence="2">
    <location>
        <begin position="15"/>
        <end position="125"/>
    </location>
</feature>
<comment type="caution">
    <text evidence="3">The sequence shown here is derived from an EMBL/GenBank/DDBJ whole genome shotgun (WGS) entry which is preliminary data.</text>
</comment>
<dbReference type="SUPFAM" id="SSF54197">
    <property type="entry name" value="HIT-like"/>
    <property type="match status" value="1"/>
</dbReference>
<organism evidence="3 4">
    <name type="scientific">Embleya scabrispora</name>
    <dbReference type="NCBI Taxonomy" id="159449"/>
    <lineage>
        <taxon>Bacteria</taxon>
        <taxon>Bacillati</taxon>
        <taxon>Actinomycetota</taxon>
        <taxon>Actinomycetes</taxon>
        <taxon>Kitasatosporales</taxon>
        <taxon>Streptomycetaceae</taxon>
        <taxon>Embleya</taxon>
    </lineage>
</organism>
<evidence type="ECO:0000259" key="2">
    <source>
        <dbReference type="PROSITE" id="PS51084"/>
    </source>
</evidence>
<dbReference type="PROSITE" id="PS51084">
    <property type="entry name" value="HIT_2"/>
    <property type="match status" value="1"/>
</dbReference>
<dbReference type="Proteomes" id="UP000190037">
    <property type="component" value="Unassembled WGS sequence"/>
</dbReference>
<evidence type="ECO:0000256" key="1">
    <source>
        <dbReference type="PROSITE-ProRule" id="PRU00464"/>
    </source>
</evidence>
<dbReference type="STRING" id="159449.B4N89_44950"/>
<feature type="short sequence motif" description="Histidine triad motif" evidence="1">
    <location>
        <begin position="110"/>
        <end position="114"/>
    </location>
</feature>
<dbReference type="PANTHER" id="PTHR42997:SF1">
    <property type="entry name" value="AP-4-A PHOSPHORYLASE"/>
    <property type="match status" value="1"/>
</dbReference>
<dbReference type="InterPro" id="IPR052908">
    <property type="entry name" value="AP-4-A_phosphorylase"/>
</dbReference>
<keyword evidence="4" id="KW-1185">Reference proteome</keyword>
<reference evidence="3 4" key="1">
    <citation type="submission" date="2017-03" db="EMBL/GenBank/DDBJ databases">
        <title>Draft genome sequence of Streptomyces scabrisporus NF3, endophyte isolated from Amphipterygium adstringens.</title>
        <authorList>
            <person name="Vazquez M."/>
            <person name="Ceapa C.D."/>
            <person name="Rodriguez Luna D."/>
            <person name="Sanchez Esquivel S."/>
        </authorList>
    </citation>
    <scope>NUCLEOTIDE SEQUENCE [LARGE SCALE GENOMIC DNA]</scope>
    <source>
        <strain evidence="3 4">NF3</strain>
    </source>
</reference>